<organism evidence="1 2">
    <name type="scientific">Lophiotrema nucula</name>
    <dbReference type="NCBI Taxonomy" id="690887"/>
    <lineage>
        <taxon>Eukaryota</taxon>
        <taxon>Fungi</taxon>
        <taxon>Dikarya</taxon>
        <taxon>Ascomycota</taxon>
        <taxon>Pezizomycotina</taxon>
        <taxon>Dothideomycetes</taxon>
        <taxon>Pleosporomycetidae</taxon>
        <taxon>Pleosporales</taxon>
        <taxon>Lophiotremataceae</taxon>
        <taxon>Lophiotrema</taxon>
    </lineage>
</organism>
<gene>
    <name evidence="1" type="ORF">BDV96DRAFT_35310</name>
</gene>
<evidence type="ECO:0000313" key="2">
    <source>
        <dbReference type="Proteomes" id="UP000799770"/>
    </source>
</evidence>
<dbReference type="EMBL" id="ML977320">
    <property type="protein sequence ID" value="KAF2116807.1"/>
    <property type="molecule type" value="Genomic_DNA"/>
</dbReference>
<reference evidence="1" key="1">
    <citation type="journal article" date="2020" name="Stud. Mycol.">
        <title>101 Dothideomycetes genomes: a test case for predicting lifestyles and emergence of pathogens.</title>
        <authorList>
            <person name="Haridas S."/>
            <person name="Albert R."/>
            <person name="Binder M."/>
            <person name="Bloem J."/>
            <person name="Labutti K."/>
            <person name="Salamov A."/>
            <person name="Andreopoulos B."/>
            <person name="Baker S."/>
            <person name="Barry K."/>
            <person name="Bills G."/>
            <person name="Bluhm B."/>
            <person name="Cannon C."/>
            <person name="Castanera R."/>
            <person name="Culley D."/>
            <person name="Daum C."/>
            <person name="Ezra D."/>
            <person name="Gonzalez J."/>
            <person name="Henrissat B."/>
            <person name="Kuo A."/>
            <person name="Liang C."/>
            <person name="Lipzen A."/>
            <person name="Lutzoni F."/>
            <person name="Magnuson J."/>
            <person name="Mondo S."/>
            <person name="Nolan M."/>
            <person name="Ohm R."/>
            <person name="Pangilinan J."/>
            <person name="Park H.-J."/>
            <person name="Ramirez L."/>
            <person name="Alfaro M."/>
            <person name="Sun H."/>
            <person name="Tritt A."/>
            <person name="Yoshinaga Y."/>
            <person name="Zwiers L.-H."/>
            <person name="Turgeon B."/>
            <person name="Goodwin S."/>
            <person name="Spatafora J."/>
            <person name="Crous P."/>
            <person name="Grigoriev I."/>
        </authorList>
    </citation>
    <scope>NUCLEOTIDE SEQUENCE</scope>
    <source>
        <strain evidence="1">CBS 627.86</strain>
    </source>
</reference>
<keyword evidence="2" id="KW-1185">Reference proteome</keyword>
<dbReference type="OrthoDB" id="5404564at2759"/>
<proteinExistence type="predicted"/>
<dbReference type="Proteomes" id="UP000799770">
    <property type="component" value="Unassembled WGS sequence"/>
</dbReference>
<sequence length="136" mass="15706">MQQQLQLQYLTSPRSRERVLVSKCCNDLIIEDVYLIEPTATIIFDPETSLYRLILLDSSHSYSVTFELSPECLESDNENRISGRAAKLQAYFTERKREGVNITVRWTDFPLALRGRQPTNGGRLDTPGQRRALVEW</sequence>
<accession>A0A6A5ZDI3</accession>
<name>A0A6A5ZDI3_9PLEO</name>
<evidence type="ECO:0000313" key="1">
    <source>
        <dbReference type="EMBL" id="KAF2116807.1"/>
    </source>
</evidence>
<dbReference type="AlphaFoldDB" id="A0A6A5ZDI3"/>
<protein>
    <submittedName>
        <fullName evidence="1">Uncharacterized protein</fullName>
    </submittedName>
</protein>